<comment type="caution">
    <text evidence="1">The sequence shown here is derived from an EMBL/GenBank/DDBJ whole genome shotgun (WGS) entry which is preliminary data.</text>
</comment>
<proteinExistence type="predicted"/>
<dbReference type="AlphaFoldDB" id="A0A918T578"/>
<gene>
    <name evidence="1" type="ORF">GCM10010305_46240</name>
</gene>
<evidence type="ECO:0000313" key="1">
    <source>
        <dbReference type="EMBL" id="GHA97424.1"/>
    </source>
</evidence>
<organism evidence="1 2">
    <name type="scientific">Streptomyces termitum</name>
    <dbReference type="NCBI Taxonomy" id="67368"/>
    <lineage>
        <taxon>Bacteria</taxon>
        <taxon>Bacillati</taxon>
        <taxon>Actinomycetota</taxon>
        <taxon>Actinomycetes</taxon>
        <taxon>Kitasatosporales</taxon>
        <taxon>Streptomycetaceae</taxon>
        <taxon>Streptomyces</taxon>
    </lineage>
</organism>
<dbReference type="EMBL" id="BMUL01000012">
    <property type="protein sequence ID" value="GHA97424.1"/>
    <property type="molecule type" value="Genomic_DNA"/>
</dbReference>
<sequence length="139" mass="15187">MGGLAVRVVDAEHLGVARVVRRRGVLLRVSVRIAEVLRLPVRVPLPLPAVRLSAVGLPAVGLSPVRLLLRLLPLLLGLLLRVARRGRVVPVRRLRCLLRSMLSRGVVVPAASVPESSHVIERTRFRSPPAPLRLTCDIP</sequence>
<evidence type="ECO:0000313" key="2">
    <source>
        <dbReference type="Proteomes" id="UP000644020"/>
    </source>
</evidence>
<accession>A0A918T578</accession>
<dbReference type="Proteomes" id="UP000644020">
    <property type="component" value="Unassembled WGS sequence"/>
</dbReference>
<name>A0A918T578_9ACTN</name>
<keyword evidence="2" id="KW-1185">Reference proteome</keyword>
<protein>
    <submittedName>
        <fullName evidence="1">Uncharacterized protein</fullName>
    </submittedName>
</protein>
<reference evidence="1" key="1">
    <citation type="journal article" date="2014" name="Int. J. Syst. Evol. Microbiol.">
        <title>Complete genome sequence of Corynebacterium casei LMG S-19264T (=DSM 44701T), isolated from a smear-ripened cheese.</title>
        <authorList>
            <consortium name="US DOE Joint Genome Institute (JGI-PGF)"/>
            <person name="Walter F."/>
            <person name="Albersmeier A."/>
            <person name="Kalinowski J."/>
            <person name="Ruckert C."/>
        </authorList>
    </citation>
    <scope>NUCLEOTIDE SEQUENCE</scope>
    <source>
        <strain evidence="1">JCM 4518</strain>
    </source>
</reference>
<reference evidence="1" key="2">
    <citation type="submission" date="2020-09" db="EMBL/GenBank/DDBJ databases">
        <authorList>
            <person name="Sun Q."/>
            <person name="Ohkuma M."/>
        </authorList>
    </citation>
    <scope>NUCLEOTIDE SEQUENCE</scope>
    <source>
        <strain evidence="1">JCM 4518</strain>
    </source>
</reference>